<dbReference type="InterPro" id="IPR001680">
    <property type="entry name" value="WD40_rpt"/>
</dbReference>
<protein>
    <submittedName>
        <fullName evidence="1">WD40-repeat-containing domain protein</fullName>
    </submittedName>
</protein>
<evidence type="ECO:0000313" key="2">
    <source>
        <dbReference type="Proteomes" id="UP000268162"/>
    </source>
</evidence>
<dbReference type="GO" id="GO:0005815">
    <property type="term" value="C:microtubule organizing center"/>
    <property type="evidence" value="ECO:0007669"/>
    <property type="project" value="TreeGrafter"/>
</dbReference>
<dbReference type="EMBL" id="ML002443">
    <property type="protein sequence ID" value="RKP37808.1"/>
    <property type="molecule type" value="Genomic_DNA"/>
</dbReference>
<organism evidence="1 2">
    <name type="scientific">Dimargaris cristalligena</name>
    <dbReference type="NCBI Taxonomy" id="215637"/>
    <lineage>
        <taxon>Eukaryota</taxon>
        <taxon>Fungi</taxon>
        <taxon>Fungi incertae sedis</taxon>
        <taxon>Zoopagomycota</taxon>
        <taxon>Kickxellomycotina</taxon>
        <taxon>Dimargaritomycetes</taxon>
        <taxon>Dimargaritales</taxon>
        <taxon>Dimargaritaceae</taxon>
        <taxon>Dimargaris</taxon>
    </lineage>
</organism>
<proteinExistence type="predicted"/>
<dbReference type="InterPro" id="IPR052778">
    <property type="entry name" value="Centrosome-WD_assoc"/>
</dbReference>
<evidence type="ECO:0000313" key="1">
    <source>
        <dbReference type="EMBL" id="RKP37808.1"/>
    </source>
</evidence>
<dbReference type="AlphaFoldDB" id="A0A4P9ZWT8"/>
<dbReference type="SMART" id="SM00320">
    <property type="entry name" value="WD40"/>
    <property type="match status" value="4"/>
</dbReference>
<dbReference type="InterPro" id="IPR015943">
    <property type="entry name" value="WD40/YVTN_repeat-like_dom_sf"/>
</dbReference>
<gene>
    <name evidence="1" type="ORF">BJ085DRAFT_18293</name>
</gene>
<name>A0A4P9ZWT8_9FUNG</name>
<dbReference type="PANTHER" id="PTHR16220:SF0">
    <property type="entry name" value="WD REPEAT-CONTAINING PROTEIN WRAP73"/>
    <property type="match status" value="1"/>
</dbReference>
<dbReference type="SUPFAM" id="SSF50978">
    <property type="entry name" value="WD40 repeat-like"/>
    <property type="match status" value="1"/>
</dbReference>
<dbReference type="STRING" id="215637.A0A4P9ZWT8"/>
<dbReference type="Gene3D" id="2.130.10.10">
    <property type="entry name" value="YVTN repeat-like/Quinoprotein amine dehydrogenase"/>
    <property type="match status" value="2"/>
</dbReference>
<keyword evidence="2" id="KW-1185">Reference proteome</keyword>
<dbReference type="Pfam" id="PF00400">
    <property type="entry name" value="WD40"/>
    <property type="match status" value="1"/>
</dbReference>
<sequence>MDFSVLYKHIGGQVVFSPDGKYLASSLKERLVIRDSLELGVLHTFICSYPIQDIQWGPHSDYILSASYKQAKVDVWNLQDEKRHIDIEDAFCGMNSARWCPDGIHIMVVSEFQVRLSIWSLLSGEAFYIQYPKYKDKGISYSSDDRFVAILERQESKDAVGVYSTDPWALQKQFTVDAIDIENIAWSPDDRYIAVWDSNVDYKVFIYNPLGILKRTYRAYEDGLGIKSVTWDPFSQFLAVGSYDQQVRLLNTYNWSPFLTLKHPSKVTRPDVVSLNSYFELQDKYSNITTVVPDGTKPNPKLGIGFMEFSYSGDYFCTRNDNMPNSLWIWDMKTLRLYAFIHMIDPIRTVRWNPASADILAFSCTANCVYLWRPERGCEFYELPAANFNLTTFHWSPSGHAIAFLDKERFHLGFVARPSE</sequence>
<dbReference type="GO" id="GO:1990811">
    <property type="term" value="C:MWP complex"/>
    <property type="evidence" value="ECO:0007669"/>
    <property type="project" value="TreeGrafter"/>
</dbReference>
<accession>A0A4P9ZWT8</accession>
<reference evidence="2" key="1">
    <citation type="journal article" date="2018" name="Nat. Microbiol.">
        <title>Leveraging single-cell genomics to expand the fungal tree of life.</title>
        <authorList>
            <person name="Ahrendt S.R."/>
            <person name="Quandt C.A."/>
            <person name="Ciobanu D."/>
            <person name="Clum A."/>
            <person name="Salamov A."/>
            <person name="Andreopoulos B."/>
            <person name="Cheng J.F."/>
            <person name="Woyke T."/>
            <person name="Pelin A."/>
            <person name="Henrissat B."/>
            <person name="Reynolds N.K."/>
            <person name="Benny G.L."/>
            <person name="Smith M.E."/>
            <person name="James T.Y."/>
            <person name="Grigoriev I.V."/>
        </authorList>
    </citation>
    <scope>NUCLEOTIDE SEQUENCE [LARGE SCALE GENOMIC DNA]</scope>
    <source>
        <strain evidence="2">RSA 468</strain>
    </source>
</reference>
<dbReference type="GO" id="GO:1990810">
    <property type="term" value="P:microtubule anchoring at mitotic spindle pole body"/>
    <property type="evidence" value="ECO:0007669"/>
    <property type="project" value="TreeGrafter"/>
</dbReference>
<dbReference type="PANTHER" id="PTHR16220">
    <property type="entry name" value="WD REPEAT PROTEIN 8-RELATED"/>
    <property type="match status" value="1"/>
</dbReference>
<dbReference type="InterPro" id="IPR036322">
    <property type="entry name" value="WD40_repeat_dom_sf"/>
</dbReference>
<dbReference type="Proteomes" id="UP000268162">
    <property type="component" value="Unassembled WGS sequence"/>
</dbReference>